<evidence type="ECO:0000256" key="3">
    <source>
        <dbReference type="ARBA" id="ARBA00022676"/>
    </source>
</evidence>
<evidence type="ECO:0000256" key="1">
    <source>
        <dbReference type="ARBA" id="ARBA00005209"/>
    </source>
</evidence>
<dbReference type="InterPro" id="IPR017932">
    <property type="entry name" value="GATase_2_dom"/>
</dbReference>
<dbReference type="AlphaFoldDB" id="A0A6J4VU64"/>
<evidence type="ECO:0000256" key="11">
    <source>
        <dbReference type="PIRSR" id="PIRSR000485-3"/>
    </source>
</evidence>
<feature type="binding site" evidence="7 10">
    <location>
        <position position="387"/>
    </location>
    <ligand>
        <name>Mg(2+)</name>
        <dbReference type="ChEBI" id="CHEBI:18420"/>
    </ligand>
</feature>
<dbReference type="HAMAP" id="MF_01931">
    <property type="entry name" value="PurF"/>
    <property type="match status" value="1"/>
</dbReference>
<feature type="binding site" evidence="7 11">
    <location>
        <position position="475"/>
    </location>
    <ligand>
        <name>[4Fe-4S] cluster</name>
        <dbReference type="ChEBI" id="CHEBI:49883"/>
    </ligand>
</feature>
<feature type="binding site" evidence="7 10">
    <location>
        <position position="325"/>
    </location>
    <ligand>
        <name>Mg(2+)</name>
        <dbReference type="ChEBI" id="CHEBI:18420"/>
    </ligand>
</feature>
<keyword evidence="3 7" id="KW-0328">Glycosyltransferase</keyword>
<evidence type="ECO:0000256" key="5">
    <source>
        <dbReference type="ARBA" id="ARBA00022755"/>
    </source>
</evidence>
<feature type="binding site" evidence="7 11">
    <location>
        <position position="478"/>
    </location>
    <ligand>
        <name>[4Fe-4S] cluster</name>
        <dbReference type="ChEBI" id="CHEBI:49883"/>
    </ligand>
</feature>
<evidence type="ECO:0000256" key="9">
    <source>
        <dbReference type="PIRSR" id="PIRSR000485-1"/>
    </source>
</evidence>
<protein>
    <recommendedName>
        <fullName evidence="7">Amidophosphoribosyltransferase</fullName>
        <shortName evidence="7">ATase</shortName>
        <ecNumber evidence="7">2.4.2.14</ecNumber>
    </recommendedName>
    <alternativeName>
        <fullName evidence="7">Glutamine phosphoribosylpyrophosphate amidotransferase</fullName>
        <shortName evidence="7">GPATase</shortName>
    </alternativeName>
</protein>
<dbReference type="PROSITE" id="PS51278">
    <property type="entry name" value="GATASE_TYPE_2"/>
    <property type="match status" value="1"/>
</dbReference>
<dbReference type="EMBL" id="CADCWO010000246">
    <property type="protein sequence ID" value="CAA9589569.1"/>
    <property type="molecule type" value="Genomic_DNA"/>
</dbReference>
<dbReference type="InterPro" id="IPR005854">
    <property type="entry name" value="PurF"/>
</dbReference>
<name>A0A6J4VU64_9CYAN</name>
<dbReference type="NCBIfam" id="TIGR01134">
    <property type="entry name" value="purF"/>
    <property type="match status" value="1"/>
</dbReference>
<dbReference type="GO" id="GO:0000287">
    <property type="term" value="F:magnesium ion binding"/>
    <property type="evidence" value="ECO:0007669"/>
    <property type="project" value="UniProtKB-UniRule"/>
</dbReference>
<dbReference type="InterPro" id="IPR035584">
    <property type="entry name" value="PurF_N"/>
</dbReference>
<comment type="cofactor">
    <cofactor evidence="7 11">
        <name>[4Fe-4S] cluster</name>
        <dbReference type="ChEBI" id="CHEBI:49883"/>
    </cofactor>
    <text evidence="7 11">Binds 1 [4Fe-4S] cluster per subunit.</text>
</comment>
<dbReference type="InterPro" id="IPR000836">
    <property type="entry name" value="PRTase_dom"/>
</dbReference>
<evidence type="ECO:0000256" key="8">
    <source>
        <dbReference type="PIRNR" id="PIRNR000485"/>
    </source>
</evidence>
<dbReference type="InterPro" id="IPR029055">
    <property type="entry name" value="Ntn_hydrolases_N"/>
</dbReference>
<evidence type="ECO:0000256" key="2">
    <source>
        <dbReference type="ARBA" id="ARBA00010138"/>
    </source>
</evidence>
<dbReference type="SUPFAM" id="SSF56235">
    <property type="entry name" value="N-terminal nucleophile aminohydrolases (Ntn hydrolases)"/>
    <property type="match status" value="1"/>
</dbReference>
<dbReference type="PIRSF" id="PIRSF000485">
    <property type="entry name" value="Amd_phspho_trans"/>
    <property type="match status" value="1"/>
</dbReference>
<comment type="pathway">
    <text evidence="1 7 8">Purine metabolism; IMP biosynthesis via de novo pathway; N(1)-(5-phospho-D-ribosyl)glycinamide from 5-phospho-alpha-D-ribose 1-diphosphate: step 1/2.</text>
</comment>
<keyword evidence="6 7" id="KW-0315">Glutamine amidotransferase</keyword>
<accession>A0A6J4VU64</accession>
<evidence type="ECO:0000313" key="13">
    <source>
        <dbReference type="EMBL" id="CAA9589569.1"/>
    </source>
</evidence>
<feature type="binding site" evidence="7 10">
    <location>
        <position position="388"/>
    </location>
    <ligand>
        <name>Mg(2+)</name>
        <dbReference type="ChEBI" id="CHEBI:18420"/>
    </ligand>
</feature>
<dbReference type="PANTHER" id="PTHR11907">
    <property type="entry name" value="AMIDOPHOSPHORIBOSYLTRANSFERASE"/>
    <property type="match status" value="1"/>
</dbReference>
<keyword evidence="7 11" id="KW-0408">Iron</keyword>
<dbReference type="Pfam" id="PF13522">
    <property type="entry name" value="GATase_6"/>
    <property type="match status" value="1"/>
</dbReference>
<evidence type="ECO:0000259" key="12">
    <source>
        <dbReference type="PROSITE" id="PS51278"/>
    </source>
</evidence>
<gene>
    <name evidence="7" type="primary">purF</name>
    <name evidence="13" type="ORF">AVDCRST_MAG81-4989</name>
</gene>
<evidence type="ECO:0000256" key="7">
    <source>
        <dbReference type="HAMAP-Rule" id="MF_01931"/>
    </source>
</evidence>
<comment type="cofactor">
    <cofactor evidence="7 10">
        <name>Mg(2+)</name>
        <dbReference type="ChEBI" id="CHEBI:18420"/>
    </cofactor>
    <text evidence="7 10">Binds 1 Mg(2+) ion per subunit.</text>
</comment>
<dbReference type="Pfam" id="PF00156">
    <property type="entry name" value="Pribosyltran"/>
    <property type="match status" value="1"/>
</dbReference>
<reference evidence="13" key="1">
    <citation type="submission" date="2020-02" db="EMBL/GenBank/DDBJ databases">
        <authorList>
            <person name="Meier V. D."/>
        </authorList>
    </citation>
    <scope>NUCLEOTIDE SEQUENCE</scope>
    <source>
        <strain evidence="13">AVDCRST_MAG81</strain>
    </source>
</reference>
<dbReference type="Gene3D" id="3.60.20.10">
    <property type="entry name" value="Glutamine Phosphoribosylpyrophosphate, subunit 1, domain 1"/>
    <property type="match status" value="1"/>
</dbReference>
<keyword evidence="7" id="KW-0004">4Fe-4S</keyword>
<keyword evidence="7 10" id="KW-0479">Metal-binding</keyword>
<organism evidence="13">
    <name type="scientific">uncultured Synechococcales cyanobacterium</name>
    <dbReference type="NCBI Taxonomy" id="1936017"/>
    <lineage>
        <taxon>Bacteria</taxon>
        <taxon>Bacillati</taxon>
        <taxon>Cyanobacteriota</taxon>
        <taxon>Cyanophyceae</taxon>
        <taxon>Synechococcales</taxon>
        <taxon>environmental samples</taxon>
    </lineage>
</organism>
<feature type="active site" description="Nucleophile" evidence="7 9">
    <location>
        <position position="34"/>
    </location>
</feature>
<sequence>MSANDFLPTQQWPEVDDWIDHAAKGESDKPEEACGVFGIYAPGENIAKLTYFGLYALQHRGQESAGIATFEGEQVHLYKEMGLVSQVFNEQILSQLPGDLAVGHTRYSTTGSSRVVNAQPAVLETRLGKLALAHNGNLVNTAQLRELLERDNYCFITTTDSEAIAFAIAHEVSTGKDWLDGTIAACQRCQGAFSLVLGIPNGLMGIRDPNGIRPLVIGILGGDAPEVPPRYVLASETCGLDIIGAEYLRDVEPGELVWITEEGMTSFRWAKQPERKLCIFEMIYFARPDSQMHNESLYSYRMRLGRRLAAEAPADVDVVIPVPDSGIPAAIGFSEASGIPFAEGLIKNRYVGRTFIQPTQAMRESGIRMKLNPLKDVLAGKRVLMVDDSIVRGTTSRLIVKALREAGAIEVHMRVSSPPVTHPCFYGIDTDNQEQLIGATKSVAEIADQIGVDSLHFLSWQGMLEATRENPEDFCTACFTGDYPIPVPEPIKRSKIRLEDPVRV</sequence>
<dbReference type="GO" id="GO:0004044">
    <property type="term" value="F:amidophosphoribosyltransferase activity"/>
    <property type="evidence" value="ECO:0007669"/>
    <property type="project" value="UniProtKB-UniRule"/>
</dbReference>
<dbReference type="CDD" id="cd06223">
    <property type="entry name" value="PRTases_typeI"/>
    <property type="match status" value="1"/>
</dbReference>
<dbReference type="UniPathway" id="UPA00074">
    <property type="reaction ID" value="UER00124"/>
</dbReference>
<dbReference type="GO" id="GO:0009113">
    <property type="term" value="P:purine nucleobase biosynthetic process"/>
    <property type="evidence" value="ECO:0007669"/>
    <property type="project" value="UniProtKB-UniRule"/>
</dbReference>
<feature type="domain" description="Glutamine amidotransferase type-2" evidence="12">
    <location>
        <begin position="34"/>
        <end position="262"/>
    </location>
</feature>
<dbReference type="SUPFAM" id="SSF53271">
    <property type="entry name" value="PRTase-like"/>
    <property type="match status" value="1"/>
</dbReference>
<feature type="binding site" evidence="7 11">
    <location>
        <position position="278"/>
    </location>
    <ligand>
        <name>[4Fe-4S] cluster</name>
        <dbReference type="ChEBI" id="CHEBI:49883"/>
    </ligand>
</feature>
<dbReference type="InterPro" id="IPR029057">
    <property type="entry name" value="PRTase-like"/>
</dbReference>
<keyword evidence="4 7" id="KW-0808">Transferase</keyword>
<keyword evidence="7 10" id="KW-0460">Magnesium</keyword>
<proteinExistence type="inferred from homology"/>
<keyword evidence="7 11" id="KW-0411">Iron-sulfur</keyword>
<evidence type="ECO:0000256" key="4">
    <source>
        <dbReference type="ARBA" id="ARBA00022679"/>
    </source>
</evidence>
<comment type="catalytic activity">
    <reaction evidence="7 8">
        <text>5-phospho-beta-D-ribosylamine + L-glutamate + diphosphate = 5-phospho-alpha-D-ribose 1-diphosphate + L-glutamine + H2O</text>
        <dbReference type="Rhea" id="RHEA:14905"/>
        <dbReference type="ChEBI" id="CHEBI:15377"/>
        <dbReference type="ChEBI" id="CHEBI:29985"/>
        <dbReference type="ChEBI" id="CHEBI:33019"/>
        <dbReference type="ChEBI" id="CHEBI:58017"/>
        <dbReference type="ChEBI" id="CHEBI:58359"/>
        <dbReference type="ChEBI" id="CHEBI:58681"/>
        <dbReference type="EC" id="2.4.2.14"/>
    </reaction>
</comment>
<keyword evidence="5 7" id="KW-0658">Purine biosynthesis</keyword>
<evidence type="ECO:0000256" key="10">
    <source>
        <dbReference type="PIRSR" id="PIRSR000485-2"/>
    </source>
</evidence>
<dbReference type="EC" id="2.4.2.14" evidence="7"/>
<dbReference type="GO" id="GO:0051539">
    <property type="term" value="F:4 iron, 4 sulfur cluster binding"/>
    <property type="evidence" value="ECO:0007669"/>
    <property type="project" value="UniProtKB-KW"/>
</dbReference>
<feature type="binding site" evidence="7 11">
    <location>
        <position position="424"/>
    </location>
    <ligand>
        <name>[4Fe-4S] cluster</name>
        <dbReference type="ChEBI" id="CHEBI:49883"/>
    </ligand>
</feature>
<comment type="function">
    <text evidence="7">Catalyzes the formation of phosphoribosylamine from phosphoribosylpyrophosphate (PRPP) and glutamine.</text>
</comment>
<dbReference type="GO" id="GO:0006189">
    <property type="term" value="P:'de novo' IMP biosynthetic process"/>
    <property type="evidence" value="ECO:0007669"/>
    <property type="project" value="UniProtKB-UniRule"/>
</dbReference>
<evidence type="ECO:0000256" key="6">
    <source>
        <dbReference type="ARBA" id="ARBA00022962"/>
    </source>
</evidence>
<dbReference type="CDD" id="cd00715">
    <property type="entry name" value="GPATase_N"/>
    <property type="match status" value="1"/>
</dbReference>
<comment type="similarity">
    <text evidence="2 7 8">In the C-terminal section; belongs to the purine/pyrimidine phosphoribosyltransferase family.</text>
</comment>
<dbReference type="Gene3D" id="3.40.50.2020">
    <property type="match status" value="1"/>
</dbReference>